<evidence type="ECO:0000256" key="1">
    <source>
        <dbReference type="ARBA" id="ARBA00004651"/>
    </source>
</evidence>
<evidence type="ECO:0000256" key="3">
    <source>
        <dbReference type="ARBA" id="ARBA00022692"/>
    </source>
</evidence>
<keyword evidence="4 6" id="KW-1133">Transmembrane helix</keyword>
<evidence type="ECO:0000313" key="7">
    <source>
        <dbReference type="EMBL" id="MDX5930471.1"/>
    </source>
</evidence>
<organism evidence="7 8">
    <name type="scientific">Acidiphilium acidophilum</name>
    <name type="common">Thiobacillus acidophilus</name>
    <dbReference type="NCBI Taxonomy" id="76588"/>
    <lineage>
        <taxon>Bacteria</taxon>
        <taxon>Pseudomonadati</taxon>
        <taxon>Pseudomonadota</taxon>
        <taxon>Alphaproteobacteria</taxon>
        <taxon>Acetobacterales</taxon>
        <taxon>Acidocellaceae</taxon>
        <taxon>Acidiphilium</taxon>
    </lineage>
</organism>
<dbReference type="AlphaFoldDB" id="A0AAW9DNI4"/>
<evidence type="ECO:0000256" key="4">
    <source>
        <dbReference type="ARBA" id="ARBA00022989"/>
    </source>
</evidence>
<feature type="transmembrane region" description="Helical" evidence="6">
    <location>
        <begin position="229"/>
        <end position="247"/>
    </location>
</feature>
<feature type="transmembrane region" description="Helical" evidence="6">
    <location>
        <begin position="155"/>
        <end position="173"/>
    </location>
</feature>
<keyword evidence="8" id="KW-1185">Reference proteome</keyword>
<feature type="transmembrane region" description="Helical" evidence="6">
    <location>
        <begin position="254"/>
        <end position="273"/>
    </location>
</feature>
<feature type="transmembrane region" description="Helical" evidence="6">
    <location>
        <begin position="85"/>
        <end position="106"/>
    </location>
</feature>
<feature type="transmembrane region" description="Helical" evidence="6">
    <location>
        <begin position="38"/>
        <end position="55"/>
    </location>
</feature>
<dbReference type="GO" id="GO:0015658">
    <property type="term" value="F:branched-chain amino acid transmembrane transporter activity"/>
    <property type="evidence" value="ECO:0007669"/>
    <property type="project" value="InterPro"/>
</dbReference>
<gene>
    <name evidence="7" type="ORF">SIL87_06805</name>
</gene>
<comment type="caution">
    <text evidence="7">The sequence shown here is derived from an EMBL/GenBank/DDBJ whole genome shotgun (WGS) entry which is preliminary data.</text>
</comment>
<keyword evidence="2" id="KW-1003">Cell membrane</keyword>
<dbReference type="PANTHER" id="PTHR30482:SF20">
    <property type="entry name" value="HIGH-AFFINITY BRANCHED-CHAIN AMINO ACID TRANSPORT SYSTEM PERMEASE PROTEIN LIVM"/>
    <property type="match status" value="1"/>
</dbReference>
<dbReference type="RefSeq" id="WP_319613416.1">
    <property type="nucleotide sequence ID" value="NZ_JAWXYB010000018.1"/>
</dbReference>
<dbReference type="InterPro" id="IPR001851">
    <property type="entry name" value="ABC_transp_permease"/>
</dbReference>
<feature type="transmembrane region" description="Helical" evidence="6">
    <location>
        <begin position="113"/>
        <end position="135"/>
    </location>
</feature>
<dbReference type="Proteomes" id="UP001279553">
    <property type="component" value="Unassembled WGS sequence"/>
</dbReference>
<proteinExistence type="predicted"/>
<evidence type="ECO:0000256" key="5">
    <source>
        <dbReference type="ARBA" id="ARBA00023136"/>
    </source>
</evidence>
<evidence type="ECO:0000313" key="8">
    <source>
        <dbReference type="Proteomes" id="UP001279553"/>
    </source>
</evidence>
<evidence type="ECO:0000256" key="2">
    <source>
        <dbReference type="ARBA" id="ARBA00022475"/>
    </source>
</evidence>
<keyword evidence="5 6" id="KW-0472">Membrane</keyword>
<protein>
    <submittedName>
        <fullName evidence="7">Branched-chain amino acid ABC transporter permease</fullName>
    </submittedName>
</protein>
<dbReference type="Pfam" id="PF02653">
    <property type="entry name" value="BPD_transp_2"/>
    <property type="match status" value="1"/>
</dbReference>
<dbReference type="PANTHER" id="PTHR30482">
    <property type="entry name" value="HIGH-AFFINITY BRANCHED-CHAIN AMINO ACID TRANSPORT SYSTEM PERMEASE"/>
    <property type="match status" value="1"/>
</dbReference>
<dbReference type="InterPro" id="IPR043428">
    <property type="entry name" value="LivM-like"/>
</dbReference>
<evidence type="ECO:0000256" key="6">
    <source>
        <dbReference type="SAM" id="Phobius"/>
    </source>
</evidence>
<feature type="transmembrane region" description="Helical" evidence="6">
    <location>
        <begin position="62"/>
        <end position="79"/>
    </location>
</feature>
<dbReference type="EMBL" id="JAWXYB010000018">
    <property type="protein sequence ID" value="MDX5930471.1"/>
    <property type="molecule type" value="Genomic_DNA"/>
</dbReference>
<feature type="transmembrane region" description="Helical" evidence="6">
    <location>
        <begin position="279"/>
        <end position="300"/>
    </location>
</feature>
<comment type="subcellular location">
    <subcellularLocation>
        <location evidence="1">Cell membrane</location>
        <topology evidence="1">Multi-pass membrane protein</topology>
    </subcellularLocation>
</comment>
<dbReference type="GO" id="GO:0005886">
    <property type="term" value="C:plasma membrane"/>
    <property type="evidence" value="ECO:0007669"/>
    <property type="project" value="UniProtKB-SubCell"/>
</dbReference>
<name>A0AAW9DNI4_ACIAO</name>
<dbReference type="CDD" id="cd06581">
    <property type="entry name" value="TM_PBP1_LivM_like"/>
    <property type="match status" value="1"/>
</dbReference>
<sequence length="306" mass="31061">MRGISRPRAAGFAALLALLALLPLGANGYILGVLTTAFYFAVFAMSWDLLFGYAGEVNFGPTFLIGLGAYGAGMANALLHAPVPLAIVIGALAAVAGGVALAIPALRLSGPYLGLITLVAVLLLQQAIVIFAGVTGGEIGLSVPDVLSIDSGPNYEYALAFMAVSGVILSLIARSSLGMILQAAGQDRIAAEALGFNPTRHKIMAFAISALFSGLAGAFLVFYLGTASVSAVVDIAIGVRVIIAVVLGGRRTIVGGAIGAIFLIVAGELLRPIGQLSDFVVALIALIVIVLQPDGLLGLLPSRRGA</sequence>
<reference evidence="7 8" key="1">
    <citation type="submission" date="2023-11" db="EMBL/GenBank/DDBJ databases">
        <title>MicrobeMod: A computational toolkit for identifying prokaryotic methylation and restriction-modification with nanopore sequencing.</title>
        <authorList>
            <person name="Crits-Christoph A."/>
            <person name="Kang S.C."/>
            <person name="Lee H."/>
            <person name="Ostrov N."/>
        </authorList>
    </citation>
    <scope>NUCLEOTIDE SEQUENCE [LARGE SCALE GENOMIC DNA]</scope>
    <source>
        <strain evidence="7 8">DSMZ 700</strain>
    </source>
</reference>
<keyword evidence="3 6" id="KW-0812">Transmembrane</keyword>
<accession>A0AAW9DNI4</accession>
<feature type="transmembrane region" description="Helical" evidence="6">
    <location>
        <begin position="203"/>
        <end position="223"/>
    </location>
</feature>